<sequence>MGLWERVQLLMQVVTHPSAPYPNAYSSIVHQDAYPQPPSISQIEYFVSIVNQQTHLAEFLQINSGLAVHVLKQGDDPIDAINKMMSFLSTVGDGSSGSGRQSSFAAGILGTMANLQCPKPKRKRDATLFRDKVLLVEAQGSGKVLNEEELAFLADPGVAEGPAILMANLSSYGSDVLSEVPHSEYTHNDMPNQSVWEMNYSEQPHLVNHPETEINSDNNIIPYSEYLLETQNAVVNKDNLIANESLSVELETYKNRVKMLEERQNADLSTREKLIMDDMIREKKAQFADFEKEINSLKQKLFEQLKEKETLTKTFNVFKNESKEKEDKNIDKEIALEKKVKELDNINPFYLKKAQQIRPMLYDGNVITKETNVISIADSEETLMPEEESRSKMILKQSDLMVLEKKVNTKPIDYAALNRFSEDFGKCFVPQALFDEQALWLQNSYPINDQSASPPVKIEAPRELPKVSLVNTSLKKLKYHLGQFDVVVKKRITPAALTEGEWGFKHTKAVFQQEIIPFVKTLKDIFNVFDQDLLNEVTEVQTVQLDGSGYQIISQDIVNIVVIASMDMNKSMNVNENSFVAMNDSVNYVEQCNQELEAELIKQHNMEKVLAITTLENDLRKLKGKEIVDNVAQLSKATTIAPVEDANSLNPLDSASYSACKYVKLIQELLGYVRDTCPVIHNLSEKSVTAKPINKKKTVRFVEPVTSSSTSQKHIGSSKPQAKQITNNYMLTSTGVSRSTKSSRSKSKDNTKNDRILQISSSTKKNKVEDHSRIVKSCLNKTNCVVEPSGNANVQHFKLNTNSELMCVNCKRFMFDATHDLCFIEAWKPTGKVFTKIEYQWRPTGRTFTLVGNVCPLTRITATKKLPFRKPSPPKLVALEPVVTKIYTRRPNVPMIVGFSRKPRIAKSMISNKMELGTSRGSNASVAPTSSLINLRLSKFFCGILTPAAPSI</sequence>
<evidence type="ECO:0000313" key="4">
    <source>
        <dbReference type="Proteomes" id="UP001151760"/>
    </source>
</evidence>
<organism evidence="3 4">
    <name type="scientific">Tanacetum coccineum</name>
    <dbReference type="NCBI Taxonomy" id="301880"/>
    <lineage>
        <taxon>Eukaryota</taxon>
        <taxon>Viridiplantae</taxon>
        <taxon>Streptophyta</taxon>
        <taxon>Embryophyta</taxon>
        <taxon>Tracheophyta</taxon>
        <taxon>Spermatophyta</taxon>
        <taxon>Magnoliopsida</taxon>
        <taxon>eudicotyledons</taxon>
        <taxon>Gunneridae</taxon>
        <taxon>Pentapetalae</taxon>
        <taxon>asterids</taxon>
        <taxon>campanulids</taxon>
        <taxon>Asterales</taxon>
        <taxon>Asteraceae</taxon>
        <taxon>Asteroideae</taxon>
        <taxon>Anthemideae</taxon>
        <taxon>Anthemidinae</taxon>
        <taxon>Tanacetum</taxon>
    </lineage>
</organism>
<evidence type="ECO:0000313" key="3">
    <source>
        <dbReference type="EMBL" id="GJU09626.1"/>
    </source>
</evidence>
<proteinExistence type="predicted"/>
<keyword evidence="4" id="KW-1185">Reference proteome</keyword>
<evidence type="ECO:0000256" key="1">
    <source>
        <dbReference type="SAM" id="Coils"/>
    </source>
</evidence>
<reference evidence="3" key="1">
    <citation type="journal article" date="2022" name="Int. J. Mol. Sci.">
        <title>Draft Genome of Tanacetum Coccineum: Genomic Comparison of Closely Related Tanacetum-Family Plants.</title>
        <authorList>
            <person name="Yamashiro T."/>
            <person name="Shiraishi A."/>
            <person name="Nakayama K."/>
            <person name="Satake H."/>
        </authorList>
    </citation>
    <scope>NUCLEOTIDE SEQUENCE</scope>
</reference>
<dbReference type="Proteomes" id="UP001151760">
    <property type="component" value="Unassembled WGS sequence"/>
</dbReference>
<feature type="compositionally biased region" description="Polar residues" evidence="2">
    <location>
        <begin position="705"/>
        <end position="736"/>
    </location>
</feature>
<protein>
    <submittedName>
        <fullName evidence="3">Uncharacterized protein</fullName>
    </submittedName>
</protein>
<reference evidence="3" key="2">
    <citation type="submission" date="2022-01" db="EMBL/GenBank/DDBJ databases">
        <authorList>
            <person name="Yamashiro T."/>
            <person name="Shiraishi A."/>
            <person name="Satake H."/>
            <person name="Nakayama K."/>
        </authorList>
    </citation>
    <scope>NUCLEOTIDE SEQUENCE</scope>
</reference>
<comment type="caution">
    <text evidence="3">The sequence shown here is derived from an EMBL/GenBank/DDBJ whole genome shotgun (WGS) entry which is preliminary data.</text>
</comment>
<evidence type="ECO:0000256" key="2">
    <source>
        <dbReference type="SAM" id="MobiDB-lite"/>
    </source>
</evidence>
<name>A0ABQ5JAR0_9ASTR</name>
<gene>
    <name evidence="3" type="ORF">Tco_1132022</name>
</gene>
<accession>A0ABQ5JAR0</accession>
<keyword evidence="1" id="KW-0175">Coiled coil</keyword>
<feature type="compositionally biased region" description="Basic and acidic residues" evidence="2">
    <location>
        <begin position="746"/>
        <end position="755"/>
    </location>
</feature>
<feature type="region of interest" description="Disordered" evidence="2">
    <location>
        <begin position="704"/>
        <end position="768"/>
    </location>
</feature>
<feature type="coiled-coil region" evidence="1">
    <location>
        <begin position="243"/>
        <end position="314"/>
    </location>
</feature>
<dbReference type="EMBL" id="BQNB010021744">
    <property type="protein sequence ID" value="GJU09626.1"/>
    <property type="molecule type" value="Genomic_DNA"/>
</dbReference>